<evidence type="ECO:0000259" key="1">
    <source>
        <dbReference type="Pfam" id="PF01926"/>
    </source>
</evidence>
<dbReference type="Pfam" id="PF01926">
    <property type="entry name" value="MMR_HSR1"/>
    <property type="match status" value="1"/>
</dbReference>
<dbReference type="GO" id="GO:0005525">
    <property type="term" value="F:GTP binding"/>
    <property type="evidence" value="ECO:0007669"/>
    <property type="project" value="InterPro"/>
</dbReference>
<protein>
    <recommendedName>
        <fullName evidence="1">G domain-containing protein</fullName>
    </recommendedName>
</protein>
<dbReference type="SUPFAM" id="SSF52540">
    <property type="entry name" value="P-loop containing nucleoside triphosphate hydrolases"/>
    <property type="match status" value="1"/>
</dbReference>
<dbReference type="EnsemblMetazoa" id="Aqu2.1.16498_001">
    <property type="protein sequence ID" value="Aqu2.1.16498_001"/>
    <property type="gene ID" value="Aqu2.1.16498"/>
</dbReference>
<name>A0A1X7TP68_AMPQE</name>
<reference evidence="2" key="1">
    <citation type="submission" date="2017-05" db="UniProtKB">
        <authorList>
            <consortium name="EnsemblMetazoa"/>
        </authorList>
    </citation>
    <scope>IDENTIFICATION</scope>
</reference>
<evidence type="ECO:0000313" key="2">
    <source>
        <dbReference type="EnsemblMetazoa" id="Aqu2.1.16498_001"/>
    </source>
</evidence>
<proteinExistence type="predicted"/>
<dbReference type="AlphaFoldDB" id="A0A1X7TP68"/>
<accession>A0A1X7TP68</accession>
<organism evidence="2">
    <name type="scientific">Amphimedon queenslandica</name>
    <name type="common">Sponge</name>
    <dbReference type="NCBI Taxonomy" id="400682"/>
    <lineage>
        <taxon>Eukaryota</taxon>
        <taxon>Metazoa</taxon>
        <taxon>Porifera</taxon>
        <taxon>Demospongiae</taxon>
        <taxon>Heteroscleromorpha</taxon>
        <taxon>Haplosclerida</taxon>
        <taxon>Niphatidae</taxon>
        <taxon>Amphimedon</taxon>
    </lineage>
</organism>
<dbReference type="InterPro" id="IPR006073">
    <property type="entry name" value="GTP-bd"/>
</dbReference>
<sequence length="113" mass="12552">MKVMATPFDDIALFEDEDDNFNIEQVDHPNENLTCELETVDMDTPLDGAHQSGGKYRQTVEQPNENLTLEMEEKIEALRQRGEPVNILVIGPAGAGKSTLINALFGRDVHVAE</sequence>
<dbReference type="Gene3D" id="3.40.50.300">
    <property type="entry name" value="P-loop containing nucleotide triphosphate hydrolases"/>
    <property type="match status" value="1"/>
</dbReference>
<dbReference type="InterPro" id="IPR027417">
    <property type="entry name" value="P-loop_NTPase"/>
</dbReference>
<feature type="domain" description="G" evidence="1">
    <location>
        <begin position="87"/>
        <end position="112"/>
    </location>
</feature>
<dbReference type="InParanoid" id="A0A1X7TP68"/>